<reference evidence="1 2" key="1">
    <citation type="submission" date="2017-06" db="EMBL/GenBank/DDBJ databases">
        <title>Streptomyces albireticuli Genome sequencing and assembly.</title>
        <authorList>
            <person name="Wang Y."/>
            <person name="Du B."/>
            <person name="Ding Y."/>
            <person name="Liu H."/>
            <person name="Hou Q."/>
            <person name="Liu K."/>
            <person name="Yao L."/>
            <person name="Wang C."/>
        </authorList>
    </citation>
    <scope>NUCLEOTIDE SEQUENCE [LARGE SCALE GENOMIC DNA]</scope>
    <source>
        <strain evidence="1 2">MDJK11</strain>
    </source>
</reference>
<dbReference type="Proteomes" id="UP000195755">
    <property type="component" value="Chromosome"/>
</dbReference>
<dbReference type="EMBL" id="CP021744">
    <property type="protein sequence ID" value="ARZ72584.1"/>
    <property type="molecule type" value="Genomic_DNA"/>
</dbReference>
<dbReference type="KEGG" id="salj:SMD11_7008"/>
<proteinExistence type="predicted"/>
<dbReference type="AlphaFoldDB" id="A0A1Z2LE67"/>
<accession>A0A1Z2LE67</accession>
<evidence type="ECO:0000313" key="1">
    <source>
        <dbReference type="EMBL" id="ARZ72584.1"/>
    </source>
</evidence>
<evidence type="ECO:0000313" key="2">
    <source>
        <dbReference type="Proteomes" id="UP000195755"/>
    </source>
</evidence>
<organism evidence="1 2">
    <name type="scientific">Streptomyces albireticuli</name>
    <dbReference type="NCBI Taxonomy" id="1940"/>
    <lineage>
        <taxon>Bacteria</taxon>
        <taxon>Bacillati</taxon>
        <taxon>Actinomycetota</taxon>
        <taxon>Actinomycetes</taxon>
        <taxon>Kitasatosporales</taxon>
        <taxon>Streptomycetaceae</taxon>
        <taxon>Streptomyces</taxon>
    </lineage>
</organism>
<name>A0A1Z2LE67_9ACTN</name>
<gene>
    <name evidence="1" type="ORF">SMD11_7008</name>
</gene>
<protein>
    <submittedName>
        <fullName evidence="1">Uncharacterized protein</fullName>
    </submittedName>
</protein>
<sequence>MFGSAAEEHLELEDDVVEVFFHLSSACGDGEVEDDRVRSRLYRDTAKVWPDESQRRLTCLVEQVVPPQKDALFVRCELRVVVLPGGVIHVRRVPTPSTRPDVEAF</sequence>